<dbReference type="InterPro" id="IPR011032">
    <property type="entry name" value="GroES-like_sf"/>
</dbReference>
<feature type="domain" description="Enoyl reductase (ER)" evidence="1">
    <location>
        <begin position="30"/>
        <end position="333"/>
    </location>
</feature>
<comment type="caution">
    <text evidence="2">The sequence shown here is derived from an EMBL/GenBank/DDBJ whole genome shotgun (WGS) entry which is preliminary data.</text>
</comment>
<name>A0A0F9E305_9ZZZZ</name>
<dbReference type="SUPFAM" id="SSF50129">
    <property type="entry name" value="GroES-like"/>
    <property type="match status" value="1"/>
</dbReference>
<dbReference type="AlphaFoldDB" id="A0A0F9E305"/>
<proteinExistence type="predicted"/>
<dbReference type="GO" id="GO:0008270">
    <property type="term" value="F:zinc ion binding"/>
    <property type="evidence" value="ECO:0007669"/>
    <property type="project" value="InterPro"/>
</dbReference>
<dbReference type="InterPro" id="IPR036291">
    <property type="entry name" value="NAD(P)-bd_dom_sf"/>
</dbReference>
<dbReference type="InterPro" id="IPR052733">
    <property type="entry name" value="Chloroplast_QOR"/>
</dbReference>
<dbReference type="PANTHER" id="PTHR44013">
    <property type="entry name" value="ZINC-TYPE ALCOHOL DEHYDROGENASE-LIKE PROTEIN C16A3.02C"/>
    <property type="match status" value="1"/>
</dbReference>
<dbReference type="Gene3D" id="3.40.50.720">
    <property type="entry name" value="NAD(P)-binding Rossmann-like Domain"/>
    <property type="match status" value="1"/>
</dbReference>
<reference evidence="2" key="1">
    <citation type="journal article" date="2015" name="Nature">
        <title>Complex archaea that bridge the gap between prokaryotes and eukaryotes.</title>
        <authorList>
            <person name="Spang A."/>
            <person name="Saw J.H."/>
            <person name="Jorgensen S.L."/>
            <person name="Zaremba-Niedzwiedzka K."/>
            <person name="Martijn J."/>
            <person name="Lind A.E."/>
            <person name="van Eijk R."/>
            <person name="Schleper C."/>
            <person name="Guy L."/>
            <person name="Ettema T.J."/>
        </authorList>
    </citation>
    <scope>NUCLEOTIDE SEQUENCE</scope>
</reference>
<protein>
    <recommendedName>
        <fullName evidence="1">Enoyl reductase (ER) domain-containing protein</fullName>
    </recommendedName>
</protein>
<dbReference type="InterPro" id="IPR002364">
    <property type="entry name" value="Quin_OxRdtase/zeta-crystal_CS"/>
</dbReference>
<evidence type="ECO:0000313" key="2">
    <source>
        <dbReference type="EMBL" id="KKL68374.1"/>
    </source>
</evidence>
<evidence type="ECO:0000259" key="1">
    <source>
        <dbReference type="SMART" id="SM00829"/>
    </source>
</evidence>
<dbReference type="Pfam" id="PF08240">
    <property type="entry name" value="ADH_N"/>
    <property type="match status" value="1"/>
</dbReference>
<dbReference type="InterPro" id="IPR013154">
    <property type="entry name" value="ADH-like_N"/>
</dbReference>
<dbReference type="Gene3D" id="3.90.180.10">
    <property type="entry name" value="Medium-chain alcohol dehydrogenases, catalytic domain"/>
    <property type="match status" value="1"/>
</dbReference>
<dbReference type="EMBL" id="LAZR01026549">
    <property type="protein sequence ID" value="KKL68374.1"/>
    <property type="molecule type" value="Genomic_DNA"/>
</dbReference>
<dbReference type="SUPFAM" id="SSF51735">
    <property type="entry name" value="NAD(P)-binding Rossmann-fold domains"/>
    <property type="match status" value="1"/>
</dbReference>
<organism evidence="2">
    <name type="scientific">marine sediment metagenome</name>
    <dbReference type="NCBI Taxonomy" id="412755"/>
    <lineage>
        <taxon>unclassified sequences</taxon>
        <taxon>metagenomes</taxon>
        <taxon>ecological metagenomes</taxon>
    </lineage>
</organism>
<gene>
    <name evidence="2" type="ORF">LCGC14_2125640</name>
</gene>
<accession>A0A0F9E305</accession>
<dbReference type="CDD" id="cd08267">
    <property type="entry name" value="MDR1"/>
    <property type="match status" value="1"/>
</dbReference>
<dbReference type="PANTHER" id="PTHR44013:SF1">
    <property type="entry name" value="ZINC-TYPE ALCOHOL DEHYDROGENASE-LIKE PROTEIN C16A3.02C"/>
    <property type="match status" value="1"/>
</dbReference>
<dbReference type="SMART" id="SM00829">
    <property type="entry name" value="PKS_ER"/>
    <property type="match status" value="1"/>
</dbReference>
<dbReference type="Pfam" id="PF13602">
    <property type="entry name" value="ADH_zinc_N_2"/>
    <property type="match status" value="1"/>
</dbReference>
<dbReference type="GO" id="GO:0016491">
    <property type="term" value="F:oxidoreductase activity"/>
    <property type="evidence" value="ECO:0007669"/>
    <property type="project" value="InterPro"/>
</dbReference>
<dbReference type="InterPro" id="IPR020843">
    <property type="entry name" value="ER"/>
</dbReference>
<sequence length="341" mass="37402">MENKGNEVNDPDNSTSLFKKMKAIVYTKYGPPDVLQLKEVEKPTPKDNEVLVKAHASSLNAADLDCLRGKMQFSRKPRYKILGSDIAGRIETVGSNVKQFQPGDDIFVDLSVCGFGAFAEYVCVPEKELVLKSASMTFEDAATLPQAAILALQGLRDKRQVQPGQKVLINGAGGGVGTFAVQIAKLSGAEVTGVDSTEKLDMVRSIGADHVIDYTQEDFTKSGQSYDLILDVVVSRSISDYKRALSPKGILRMVGGSMGRVFKAALLGPLISRSKKMSIVVWRPNKKEDMVFLTELLEAGKVVPIIDRRYPLSEVVEAFRYLEEGHHKGKIVITVEHTNKI</sequence>
<dbReference type="PROSITE" id="PS01162">
    <property type="entry name" value="QOR_ZETA_CRYSTAL"/>
    <property type="match status" value="1"/>
</dbReference>